<keyword evidence="4" id="KW-0694">RNA-binding</keyword>
<dbReference type="GO" id="GO:0003723">
    <property type="term" value="F:RNA binding"/>
    <property type="evidence" value="ECO:0007669"/>
    <property type="project" value="UniProtKB-KW"/>
</dbReference>
<evidence type="ECO:0000313" key="6">
    <source>
        <dbReference type="EMBL" id="KAL0920723.1"/>
    </source>
</evidence>
<evidence type="ECO:0000256" key="1">
    <source>
        <dbReference type="ARBA" id="ARBA00022723"/>
    </source>
</evidence>
<dbReference type="GO" id="GO:0003677">
    <property type="term" value="F:DNA binding"/>
    <property type="evidence" value="ECO:0007669"/>
    <property type="project" value="UniProtKB-KW"/>
</dbReference>
<keyword evidence="3" id="KW-0862">Zinc</keyword>
<dbReference type="PANTHER" id="PTHR24009:SF0">
    <property type="entry name" value="ZINC FINGER CCCH DOMAIN-CONTAINING PROTEIN 18"/>
    <property type="match status" value="1"/>
</dbReference>
<evidence type="ECO:0000313" key="7">
    <source>
        <dbReference type="Proteomes" id="UP001552299"/>
    </source>
</evidence>
<dbReference type="AlphaFoldDB" id="A0ABD0V7Y1"/>
<dbReference type="SUPFAM" id="SSF52058">
    <property type="entry name" value="L domain-like"/>
    <property type="match status" value="1"/>
</dbReference>
<dbReference type="Proteomes" id="UP001552299">
    <property type="component" value="Unassembled WGS sequence"/>
</dbReference>
<keyword evidence="2" id="KW-0863">Zinc-finger</keyword>
<dbReference type="Gene3D" id="3.80.10.10">
    <property type="entry name" value="Ribonuclease Inhibitor"/>
    <property type="match status" value="1"/>
</dbReference>
<reference evidence="6 7" key="1">
    <citation type="journal article" date="2024" name="Plant Biotechnol. J.">
        <title>Dendrobium thyrsiflorum genome and its molecular insights into genes involved in important horticultural traits.</title>
        <authorList>
            <person name="Chen B."/>
            <person name="Wang J.Y."/>
            <person name="Zheng P.J."/>
            <person name="Li K.L."/>
            <person name="Liang Y.M."/>
            <person name="Chen X.F."/>
            <person name="Zhang C."/>
            <person name="Zhao X."/>
            <person name="He X."/>
            <person name="Zhang G.Q."/>
            <person name="Liu Z.J."/>
            <person name="Xu Q."/>
        </authorList>
    </citation>
    <scope>NUCLEOTIDE SEQUENCE [LARGE SCALE GENOMIC DNA]</scope>
    <source>
        <strain evidence="6">GZMU011</strain>
    </source>
</reference>
<keyword evidence="5" id="KW-0238">DNA-binding</keyword>
<evidence type="ECO:0000256" key="5">
    <source>
        <dbReference type="ARBA" id="ARBA00023125"/>
    </source>
</evidence>
<comment type="caution">
    <text evidence="6">The sequence shown here is derived from an EMBL/GenBank/DDBJ whole genome shotgun (WGS) entry which is preliminary data.</text>
</comment>
<dbReference type="GO" id="GO:0008270">
    <property type="term" value="F:zinc ion binding"/>
    <property type="evidence" value="ECO:0007669"/>
    <property type="project" value="UniProtKB-KW"/>
</dbReference>
<proteinExistence type="predicted"/>
<name>A0ABD0V7Y1_DENTH</name>
<protein>
    <submittedName>
        <fullName evidence="6">Uncharacterized protein</fullName>
    </submittedName>
</protein>
<organism evidence="6 7">
    <name type="scientific">Dendrobium thyrsiflorum</name>
    <name type="common">Pinecone-like raceme dendrobium</name>
    <name type="synonym">Orchid</name>
    <dbReference type="NCBI Taxonomy" id="117978"/>
    <lineage>
        <taxon>Eukaryota</taxon>
        <taxon>Viridiplantae</taxon>
        <taxon>Streptophyta</taxon>
        <taxon>Embryophyta</taxon>
        <taxon>Tracheophyta</taxon>
        <taxon>Spermatophyta</taxon>
        <taxon>Magnoliopsida</taxon>
        <taxon>Liliopsida</taxon>
        <taxon>Asparagales</taxon>
        <taxon>Orchidaceae</taxon>
        <taxon>Epidendroideae</taxon>
        <taxon>Malaxideae</taxon>
        <taxon>Dendrobiinae</taxon>
        <taxon>Dendrobium</taxon>
    </lineage>
</organism>
<accession>A0ABD0V7Y1</accession>
<dbReference type="EMBL" id="JANQDX010000008">
    <property type="protein sequence ID" value="KAL0920723.1"/>
    <property type="molecule type" value="Genomic_DNA"/>
</dbReference>
<keyword evidence="1" id="KW-0479">Metal-binding</keyword>
<sequence>MDYRRRSAVDDDRSRRKWVIDEDRCRISWAVEEDRRRRRRAVDNDRRRRRWEVDDYPPLELPLKWRDPPPEYPPLDLPLKWRNPLPEHLIRNQSAACVRNSPPLRPHSVAHDSASASYRDLRVCTRLSSPARPAPAAASGVHFGLDPIRSNSRRLDADCASDLYPLDDSDSTDGLGKANMPRRASSAAEIVFVEGERLTGSPLTTRTNLSLSQIHTPPSCPTPLPLCSHDLAPGVDPDLSRADSSSSYRDRPAALTAIHTTGPSPPTVLYPPMTDAIHYQTQISRPDPTTSDDDGSALQTPVQAHPTIAEGILQRNAHRQSPYYAICWLSYPDHTPLSFGDNHSHGKSIITAVATASGEESNDGDRVQLLLTKILKLYFNNYNGWIQLEIENSRKIVRLDKACCGRTDEISSGIGKLENLDTILLQVNDLAGEPPPELRHLIHLNQMNQTPPSFVGLNKRTLLAFGAWSLSSPSNSSENKSRKVGVMDVSELGKFMWNLDFELQDHTDIYDDGYHDTASKLIKVMSYNVWSREVVDVIKRIEVIGQLNQDAHKLFGEMHSRDMMCAINGMTLPIDKLSYTEENYPSVYGCRTWDHVFGIKALVDDLFGELRLIYNILPNNSHEQLLFDKPESMLNWKQGLHLIKRIALDAPKYMEFRSKINDYGASSSHQIYLTFPAKSTFTNDDALNYFNPFGPVHDMRIPRQEKKIFSFVSFYHPQTTHVIWTFGYLISELTRTRMMITSTNVSAFGGFSLENMYKRIKIFDPGGFIIIPTSITRLDRVELF</sequence>
<keyword evidence="7" id="KW-1185">Reference proteome</keyword>
<dbReference type="InterPro" id="IPR032675">
    <property type="entry name" value="LRR_dom_sf"/>
</dbReference>
<evidence type="ECO:0000256" key="3">
    <source>
        <dbReference type="ARBA" id="ARBA00022833"/>
    </source>
</evidence>
<gene>
    <name evidence="6" type="ORF">M5K25_009886</name>
</gene>
<dbReference type="PANTHER" id="PTHR24009">
    <property type="entry name" value="RNA-BINDING (RRM/RBD/RNP MOTIFS)"/>
    <property type="match status" value="1"/>
</dbReference>
<evidence type="ECO:0000256" key="4">
    <source>
        <dbReference type="ARBA" id="ARBA00022884"/>
    </source>
</evidence>
<evidence type="ECO:0000256" key="2">
    <source>
        <dbReference type="ARBA" id="ARBA00022771"/>
    </source>
</evidence>